<dbReference type="EMBL" id="JBHMEA010000039">
    <property type="protein sequence ID" value="MFB9232396.1"/>
    <property type="molecule type" value="Genomic_DNA"/>
</dbReference>
<dbReference type="Gene3D" id="2.40.160.60">
    <property type="entry name" value="Outer membrane protein transport protein (OMPP1/FadL/TodX)"/>
    <property type="match status" value="1"/>
</dbReference>
<protein>
    <recommendedName>
        <fullName evidence="4">Transporter</fullName>
    </recommendedName>
</protein>
<evidence type="ECO:0000256" key="1">
    <source>
        <dbReference type="SAM" id="SignalP"/>
    </source>
</evidence>
<comment type="caution">
    <text evidence="2">The sequence shown here is derived from an EMBL/GenBank/DDBJ whole genome shotgun (WGS) entry which is preliminary data.</text>
</comment>
<evidence type="ECO:0008006" key="4">
    <source>
        <dbReference type="Google" id="ProtNLM"/>
    </source>
</evidence>
<dbReference type="Proteomes" id="UP001589683">
    <property type="component" value="Unassembled WGS sequence"/>
</dbReference>
<reference evidence="2 3" key="1">
    <citation type="submission" date="2024-09" db="EMBL/GenBank/DDBJ databases">
        <authorList>
            <person name="Sun Q."/>
            <person name="Mori K."/>
        </authorList>
    </citation>
    <scope>NUCLEOTIDE SEQUENCE [LARGE SCALE GENOMIC DNA]</scope>
    <source>
        <strain evidence="2 3">CECT 8726</strain>
    </source>
</reference>
<gene>
    <name evidence="2" type="ORF">ACFFUT_11430</name>
</gene>
<feature type="signal peptide" evidence="1">
    <location>
        <begin position="1"/>
        <end position="20"/>
    </location>
</feature>
<organism evidence="2 3">
    <name type="scientific">Pseudohalocynthiibacter aestuariivivens</name>
    <dbReference type="NCBI Taxonomy" id="1591409"/>
    <lineage>
        <taxon>Bacteria</taxon>
        <taxon>Pseudomonadati</taxon>
        <taxon>Pseudomonadota</taxon>
        <taxon>Alphaproteobacteria</taxon>
        <taxon>Rhodobacterales</taxon>
        <taxon>Paracoccaceae</taxon>
        <taxon>Pseudohalocynthiibacter</taxon>
    </lineage>
</organism>
<dbReference type="RefSeq" id="WP_213887969.1">
    <property type="nucleotide sequence ID" value="NZ_JAGFNU010000002.1"/>
</dbReference>
<keyword evidence="3" id="KW-1185">Reference proteome</keyword>
<dbReference type="SUPFAM" id="SSF56935">
    <property type="entry name" value="Porins"/>
    <property type="match status" value="1"/>
</dbReference>
<accession>A0ABV5JHS1</accession>
<evidence type="ECO:0000313" key="2">
    <source>
        <dbReference type="EMBL" id="MFB9232396.1"/>
    </source>
</evidence>
<keyword evidence="1" id="KW-0732">Signal</keyword>
<name>A0ABV5JHS1_9RHOB</name>
<evidence type="ECO:0000313" key="3">
    <source>
        <dbReference type="Proteomes" id="UP001589683"/>
    </source>
</evidence>
<sequence>MKQVLTAAAALAISSSTALAGGMERSTQSVGILFEEGTRAELSFSTVSPSVSGTSNPPFAAASSGDMAPNYQNYSFGYKQDIGENLDVAIILDQPVGANVAYPGTGADPYPFSGSTAVVDSTAVTGLVRYKFPSNYSVYGGVRVQSLSGDLNLIGSGLVAALNYSLSVSSDVQYGYVVGAAYERPDIALRVALTYNSEITHTFSDNGGTPFDVTIPQSVNLEFQSGVAKDTLVFGSVRWVEWTAFQINPLDFFAIAGGPIADGKSNTTSYTLGLGRRFSERWSGAVVLGYEANSGLSQGNLQPVDGYKSIGLAATYKVDNVEITGGVRYIDIGDTTTTTIGSNFADNDAIGVGVKVGVTF</sequence>
<feature type="chain" id="PRO_5047105505" description="Transporter" evidence="1">
    <location>
        <begin position="21"/>
        <end position="360"/>
    </location>
</feature>
<proteinExistence type="predicted"/>